<sequence length="408" mass="44135">MDIPQLLSIFLILLFIALLLYPLARTLHIPYASLLALAGLVSSTVMVNSGIDTGLRWDNFHQLVFYVLLPILIFEASLRLKADYFFENIVYILLLAIPLMLLSTGVIAFLLYQGIGYPEAFPWTVALITAAILSATDPSAVLPVLRRLKVPERIIAVLEGEGLFSGAMAIVLVSILMVSLQTGHGVGFVGSVIAFAKAFTGGVFVGMLLGLLAWLLIRFIKEPVLRGVITLVSAYGSFLLAENVLHVSGIIAVVFVGLMLNAYSQKAEEETTIFLHAIWEYKAGVASALLFLLLGISIQLSLLADQWLAIVIGIVATLIARLVIVFGGLSLGSFLPGTEPFTFKQNSLVLWGGLRGAVTIALVLSLPLTTPSYQTIQAIVSGVVLFTLFVQAPTLSIINRWLIKENQV</sequence>
<dbReference type="GO" id="GO:0015385">
    <property type="term" value="F:sodium:proton antiporter activity"/>
    <property type="evidence" value="ECO:0007669"/>
    <property type="project" value="InterPro"/>
</dbReference>
<feature type="transmembrane region" description="Helical" evidence="12">
    <location>
        <begin position="157"/>
        <end position="180"/>
    </location>
</feature>
<keyword evidence="5" id="KW-1003">Cell membrane</keyword>
<dbReference type="AlphaFoldDB" id="A0A6S6TH39"/>
<keyword evidence="7 12" id="KW-1133">Transmembrane helix</keyword>
<comment type="subcellular location">
    <subcellularLocation>
        <location evidence="1">Cell membrane</location>
        <topology evidence="1">Multi-pass membrane protein</topology>
    </subcellularLocation>
</comment>
<dbReference type="PANTHER" id="PTHR10110">
    <property type="entry name" value="SODIUM/HYDROGEN EXCHANGER"/>
    <property type="match status" value="1"/>
</dbReference>
<organism evidence="14">
    <name type="scientific">uncultured Thiotrichaceae bacterium</name>
    <dbReference type="NCBI Taxonomy" id="298394"/>
    <lineage>
        <taxon>Bacteria</taxon>
        <taxon>Pseudomonadati</taxon>
        <taxon>Pseudomonadota</taxon>
        <taxon>Gammaproteobacteria</taxon>
        <taxon>Thiotrichales</taxon>
        <taxon>Thiotrichaceae</taxon>
        <taxon>environmental samples</taxon>
    </lineage>
</organism>
<evidence type="ECO:0000259" key="13">
    <source>
        <dbReference type="Pfam" id="PF00999"/>
    </source>
</evidence>
<dbReference type="GO" id="GO:0051453">
    <property type="term" value="P:regulation of intracellular pH"/>
    <property type="evidence" value="ECO:0007669"/>
    <property type="project" value="TreeGrafter"/>
</dbReference>
<feature type="transmembrane region" description="Helical" evidence="12">
    <location>
        <begin position="192"/>
        <end position="217"/>
    </location>
</feature>
<keyword evidence="11" id="KW-0739">Sodium transport</keyword>
<feature type="transmembrane region" description="Helical" evidence="12">
    <location>
        <begin position="121"/>
        <end position="145"/>
    </location>
</feature>
<dbReference type="GO" id="GO:0098719">
    <property type="term" value="P:sodium ion import across plasma membrane"/>
    <property type="evidence" value="ECO:0007669"/>
    <property type="project" value="TreeGrafter"/>
</dbReference>
<keyword evidence="3" id="KW-0813">Transport</keyword>
<evidence type="ECO:0000256" key="5">
    <source>
        <dbReference type="ARBA" id="ARBA00022475"/>
    </source>
</evidence>
<dbReference type="InterPro" id="IPR006153">
    <property type="entry name" value="Cation/H_exchanger_TM"/>
</dbReference>
<evidence type="ECO:0000256" key="4">
    <source>
        <dbReference type="ARBA" id="ARBA00022449"/>
    </source>
</evidence>
<feature type="transmembrane region" description="Helical" evidence="12">
    <location>
        <begin position="247"/>
        <end position="263"/>
    </location>
</feature>
<feature type="transmembrane region" description="Helical" evidence="12">
    <location>
        <begin position="31"/>
        <end position="51"/>
    </location>
</feature>
<dbReference type="GO" id="GO:0005886">
    <property type="term" value="C:plasma membrane"/>
    <property type="evidence" value="ECO:0007669"/>
    <property type="project" value="UniProtKB-SubCell"/>
</dbReference>
<feature type="transmembrane region" description="Helical" evidence="12">
    <location>
        <begin position="308"/>
        <end position="336"/>
    </location>
</feature>
<feature type="transmembrane region" description="Helical" evidence="12">
    <location>
        <begin position="283"/>
        <end position="302"/>
    </location>
</feature>
<evidence type="ECO:0000256" key="2">
    <source>
        <dbReference type="ARBA" id="ARBA00007367"/>
    </source>
</evidence>
<evidence type="ECO:0000256" key="6">
    <source>
        <dbReference type="ARBA" id="ARBA00022692"/>
    </source>
</evidence>
<keyword evidence="9" id="KW-0406">Ion transport</keyword>
<comment type="similarity">
    <text evidence="2">Belongs to the monovalent cation:proton antiporter 1 (CPA1) transporter (TC 2.A.36) family.</text>
</comment>
<evidence type="ECO:0000313" key="14">
    <source>
        <dbReference type="EMBL" id="CAA6820172.1"/>
    </source>
</evidence>
<keyword evidence="6 12" id="KW-0812">Transmembrane</keyword>
<evidence type="ECO:0000256" key="8">
    <source>
        <dbReference type="ARBA" id="ARBA00023053"/>
    </source>
</evidence>
<keyword evidence="8" id="KW-0915">Sodium</keyword>
<feature type="domain" description="Cation/H+ exchanger transmembrane" evidence="13">
    <location>
        <begin position="15"/>
        <end position="398"/>
    </location>
</feature>
<evidence type="ECO:0000256" key="7">
    <source>
        <dbReference type="ARBA" id="ARBA00022989"/>
    </source>
</evidence>
<proteinExistence type="inferred from homology"/>
<feature type="transmembrane region" description="Helical" evidence="12">
    <location>
        <begin position="92"/>
        <end position="115"/>
    </location>
</feature>
<dbReference type="InterPro" id="IPR018422">
    <property type="entry name" value="Cation/H_exchanger_CPA1"/>
</dbReference>
<evidence type="ECO:0000256" key="3">
    <source>
        <dbReference type="ARBA" id="ARBA00022448"/>
    </source>
</evidence>
<evidence type="ECO:0000256" key="11">
    <source>
        <dbReference type="ARBA" id="ARBA00023201"/>
    </source>
</evidence>
<feature type="transmembrane region" description="Helical" evidence="12">
    <location>
        <begin position="224"/>
        <end position="241"/>
    </location>
</feature>
<evidence type="ECO:0000256" key="12">
    <source>
        <dbReference type="SAM" id="Phobius"/>
    </source>
</evidence>
<feature type="transmembrane region" description="Helical" evidence="12">
    <location>
        <begin position="348"/>
        <end position="369"/>
    </location>
</feature>
<evidence type="ECO:0000256" key="1">
    <source>
        <dbReference type="ARBA" id="ARBA00004651"/>
    </source>
</evidence>
<dbReference type="PANTHER" id="PTHR10110:SF195">
    <property type="entry name" value="NA(+)_H(+) ANTIPORTER NHAS2"/>
    <property type="match status" value="1"/>
</dbReference>
<keyword evidence="4" id="KW-0050">Antiport</keyword>
<protein>
    <submittedName>
        <fullName evidence="14">Na+/H+ antiporter</fullName>
    </submittedName>
</protein>
<reference evidence="14" key="1">
    <citation type="submission" date="2020-01" db="EMBL/GenBank/DDBJ databases">
        <authorList>
            <person name="Meier V. D."/>
            <person name="Meier V D."/>
        </authorList>
    </citation>
    <scope>NUCLEOTIDE SEQUENCE</scope>
    <source>
        <strain evidence="14">HLG_WM_MAG_07</strain>
    </source>
</reference>
<name>A0A6S6TH39_9GAMM</name>
<evidence type="ECO:0000256" key="10">
    <source>
        <dbReference type="ARBA" id="ARBA00023136"/>
    </source>
</evidence>
<dbReference type="GO" id="GO:0015386">
    <property type="term" value="F:potassium:proton antiporter activity"/>
    <property type="evidence" value="ECO:0007669"/>
    <property type="project" value="TreeGrafter"/>
</dbReference>
<dbReference type="Pfam" id="PF00999">
    <property type="entry name" value="Na_H_Exchanger"/>
    <property type="match status" value="1"/>
</dbReference>
<keyword evidence="10 12" id="KW-0472">Membrane</keyword>
<gene>
    <name evidence="14" type="ORF">HELGO_WM19035</name>
</gene>
<dbReference type="Gene3D" id="6.10.140.1330">
    <property type="match status" value="1"/>
</dbReference>
<feature type="transmembrane region" description="Helical" evidence="12">
    <location>
        <begin position="6"/>
        <end position="24"/>
    </location>
</feature>
<dbReference type="EMBL" id="CACVAY010000097">
    <property type="protein sequence ID" value="CAA6820172.1"/>
    <property type="molecule type" value="Genomic_DNA"/>
</dbReference>
<evidence type="ECO:0000256" key="9">
    <source>
        <dbReference type="ARBA" id="ARBA00023065"/>
    </source>
</evidence>
<feature type="transmembrane region" description="Helical" evidence="12">
    <location>
        <begin position="375"/>
        <end position="398"/>
    </location>
</feature>
<feature type="transmembrane region" description="Helical" evidence="12">
    <location>
        <begin position="63"/>
        <end position="80"/>
    </location>
</feature>
<accession>A0A6S6TH39</accession>